<keyword evidence="6 8" id="KW-0472">Membrane</keyword>
<feature type="compositionally biased region" description="Basic and acidic residues" evidence="7">
    <location>
        <begin position="425"/>
        <end position="436"/>
    </location>
</feature>
<evidence type="ECO:0000256" key="7">
    <source>
        <dbReference type="SAM" id="MobiDB-lite"/>
    </source>
</evidence>
<evidence type="ECO:0008006" key="11">
    <source>
        <dbReference type="Google" id="ProtNLM"/>
    </source>
</evidence>
<dbReference type="GO" id="GO:0005789">
    <property type="term" value="C:endoplasmic reticulum membrane"/>
    <property type="evidence" value="ECO:0007669"/>
    <property type="project" value="UniProtKB-SubCell"/>
</dbReference>
<sequence>MASQPRQKLLEDVEDEDTRPRGVIAAVKSAFLKPIYPFVSRTALRAYLTTFLLFSATLTLLALATTAYGLFYWSYIPRIGFERTIHLQFDNVYRPQGQLHSKFASPKEHPYPYGSISLSPELVAGQGYDVVVELDLPRTRENRDAGNFMLEVTMYAADERKSSSVDSILDAARLAMTPTSMRDDAGTVLAISRRPAIVPYRSWIVDHIYTAKSLPWYFFNLREEKDKLRVPIFEKVSFGKGRAGLPAMLHLEVQSTHRLQIYSAVAHFRARFTGLRWIMYNHRIISAALFITAFWVTEMLFFGLAWAIVSFYLSSPKPRGQSETQFDKTPTKIKVEEEEDAKAAMSETERTFPTLAGQAPLRYQSPTNGIKQEGDDEEPSLRPVTPAAEADDEDEDVDFFDSGIGTSLESSNPSRRESIRRRRGRLSDRPDADKAY</sequence>
<feature type="region of interest" description="Disordered" evidence="7">
    <location>
        <begin position="317"/>
        <end position="436"/>
    </location>
</feature>
<dbReference type="GO" id="GO:0006629">
    <property type="term" value="P:lipid metabolic process"/>
    <property type="evidence" value="ECO:0007669"/>
    <property type="project" value="UniProtKB-KW"/>
</dbReference>
<dbReference type="HOGENOM" id="CLU_043048_0_0_1"/>
<dbReference type="GeneID" id="27903205"/>
<feature type="transmembrane region" description="Helical" evidence="8">
    <location>
        <begin position="46"/>
        <end position="73"/>
    </location>
</feature>
<feature type="compositionally biased region" description="Acidic residues" evidence="7">
    <location>
        <begin position="389"/>
        <end position="399"/>
    </location>
</feature>
<dbReference type="OMA" id="HSKQVQI"/>
<reference evidence="9 10" key="1">
    <citation type="journal article" date="2012" name="PLoS Pathog.">
        <title>Diverse lifestyles and strategies of plant pathogenesis encoded in the genomes of eighteen Dothideomycetes fungi.</title>
        <authorList>
            <person name="Ohm R.A."/>
            <person name="Feau N."/>
            <person name="Henrissat B."/>
            <person name="Schoch C.L."/>
            <person name="Horwitz B.A."/>
            <person name="Barry K.W."/>
            <person name="Condon B.J."/>
            <person name="Copeland A.C."/>
            <person name="Dhillon B."/>
            <person name="Glaser F."/>
            <person name="Hesse C.N."/>
            <person name="Kosti I."/>
            <person name="LaButti K."/>
            <person name="Lindquist E.A."/>
            <person name="Lucas S."/>
            <person name="Salamov A.A."/>
            <person name="Bradshaw R.E."/>
            <person name="Ciuffetti L."/>
            <person name="Hamelin R.C."/>
            <person name="Kema G.H.J."/>
            <person name="Lawrence C."/>
            <person name="Scott J.A."/>
            <person name="Spatafora J.W."/>
            <person name="Turgeon B.G."/>
            <person name="de Wit P.J.G.M."/>
            <person name="Zhong S."/>
            <person name="Goodwin S.B."/>
            <person name="Grigoriev I.V."/>
        </authorList>
    </citation>
    <scope>NUCLEOTIDE SEQUENCE [LARGE SCALE GENOMIC DNA]</scope>
    <source>
        <strain evidence="9 10">SO2202</strain>
    </source>
</reference>
<dbReference type="EMBL" id="KB456266">
    <property type="protein sequence ID" value="EMF11323.1"/>
    <property type="molecule type" value="Genomic_DNA"/>
</dbReference>
<evidence type="ECO:0000256" key="6">
    <source>
        <dbReference type="ARBA" id="ARBA00023136"/>
    </source>
</evidence>
<evidence type="ECO:0000256" key="2">
    <source>
        <dbReference type="ARBA" id="ARBA00022692"/>
    </source>
</evidence>
<comment type="subcellular location">
    <subcellularLocation>
        <location evidence="1">Endoplasmic reticulum membrane</location>
        <topology evidence="1">Multi-pass membrane protein</topology>
    </subcellularLocation>
</comment>
<dbReference type="GO" id="GO:0140042">
    <property type="term" value="P:lipid droplet formation"/>
    <property type="evidence" value="ECO:0007669"/>
    <property type="project" value="UniProtKB-ARBA"/>
</dbReference>
<keyword evidence="10" id="KW-1185">Reference proteome</keyword>
<evidence type="ECO:0000256" key="5">
    <source>
        <dbReference type="ARBA" id="ARBA00023098"/>
    </source>
</evidence>
<keyword evidence="2 8" id="KW-0812">Transmembrane</keyword>
<dbReference type="STRING" id="692275.M3D1F4"/>
<keyword evidence="4 8" id="KW-1133">Transmembrane helix</keyword>
<organism evidence="9 10">
    <name type="scientific">Sphaerulina musiva (strain SO2202)</name>
    <name type="common">Poplar stem canker fungus</name>
    <name type="synonym">Septoria musiva</name>
    <dbReference type="NCBI Taxonomy" id="692275"/>
    <lineage>
        <taxon>Eukaryota</taxon>
        <taxon>Fungi</taxon>
        <taxon>Dikarya</taxon>
        <taxon>Ascomycota</taxon>
        <taxon>Pezizomycotina</taxon>
        <taxon>Dothideomycetes</taxon>
        <taxon>Dothideomycetidae</taxon>
        <taxon>Mycosphaerellales</taxon>
        <taxon>Mycosphaerellaceae</taxon>
        <taxon>Sphaerulina</taxon>
    </lineage>
</organism>
<feature type="transmembrane region" description="Helical" evidence="8">
    <location>
        <begin position="284"/>
        <end position="313"/>
    </location>
</feature>
<dbReference type="InterPro" id="IPR009617">
    <property type="entry name" value="Seipin"/>
</dbReference>
<dbReference type="eggNOG" id="KOG4200">
    <property type="taxonomic scope" value="Eukaryota"/>
</dbReference>
<dbReference type="Pfam" id="PF06775">
    <property type="entry name" value="Seipin"/>
    <property type="match status" value="1"/>
</dbReference>
<keyword evidence="5" id="KW-0443">Lipid metabolism</keyword>
<dbReference type="RefSeq" id="XP_016759444.1">
    <property type="nucleotide sequence ID" value="XM_016906068.1"/>
</dbReference>
<evidence type="ECO:0000256" key="4">
    <source>
        <dbReference type="ARBA" id="ARBA00022989"/>
    </source>
</evidence>
<protein>
    <recommendedName>
        <fullName evidence="11">DUF1226-domain-containing protein</fullName>
    </recommendedName>
</protein>
<evidence type="ECO:0000256" key="8">
    <source>
        <dbReference type="SAM" id="Phobius"/>
    </source>
</evidence>
<name>M3D1F4_SPHMS</name>
<gene>
    <name evidence="9" type="ORF">SEPMUDRAFT_150288</name>
</gene>
<accession>M3D1F4</accession>
<evidence type="ECO:0000256" key="1">
    <source>
        <dbReference type="ARBA" id="ARBA00004477"/>
    </source>
</evidence>
<keyword evidence="3" id="KW-0256">Endoplasmic reticulum</keyword>
<dbReference type="PANTHER" id="PTHR21212:SF0">
    <property type="entry name" value="SEIPIN"/>
    <property type="match status" value="1"/>
</dbReference>
<dbReference type="CDD" id="cd23995">
    <property type="entry name" value="Seipin_BSCL2_like"/>
    <property type="match status" value="1"/>
</dbReference>
<dbReference type="OrthoDB" id="3990054at2759"/>
<dbReference type="PANTHER" id="PTHR21212">
    <property type="entry name" value="BERNARDINELLI-SEIP CONGENITAL LIPODYSTROPHY 2 HOMOLOG BSCL2 PROTEIN"/>
    <property type="match status" value="1"/>
</dbReference>
<evidence type="ECO:0000256" key="3">
    <source>
        <dbReference type="ARBA" id="ARBA00022824"/>
    </source>
</evidence>
<feature type="compositionally biased region" description="Basic and acidic residues" evidence="7">
    <location>
        <begin position="325"/>
        <end position="335"/>
    </location>
</feature>
<proteinExistence type="predicted"/>
<evidence type="ECO:0000313" key="10">
    <source>
        <dbReference type="Proteomes" id="UP000016931"/>
    </source>
</evidence>
<dbReference type="Proteomes" id="UP000016931">
    <property type="component" value="Unassembled WGS sequence"/>
</dbReference>
<dbReference type="AlphaFoldDB" id="M3D1F4"/>
<evidence type="ECO:0000313" key="9">
    <source>
        <dbReference type="EMBL" id="EMF11323.1"/>
    </source>
</evidence>